<dbReference type="OMA" id="FSQIECT"/>
<proteinExistence type="predicted"/>
<gene>
    <name evidence="2" type="ORF">POCTA_138.1.T0640083</name>
</gene>
<feature type="transmembrane region" description="Helical" evidence="1">
    <location>
        <begin position="751"/>
        <end position="773"/>
    </location>
</feature>
<reference evidence="2" key="1">
    <citation type="submission" date="2021-01" db="EMBL/GenBank/DDBJ databases">
        <authorList>
            <consortium name="Genoscope - CEA"/>
            <person name="William W."/>
        </authorList>
    </citation>
    <scope>NUCLEOTIDE SEQUENCE</scope>
</reference>
<keyword evidence="1" id="KW-1133">Transmembrane helix</keyword>
<evidence type="ECO:0000256" key="1">
    <source>
        <dbReference type="SAM" id="Phobius"/>
    </source>
</evidence>
<evidence type="ECO:0000313" key="3">
    <source>
        <dbReference type="Proteomes" id="UP000683925"/>
    </source>
</evidence>
<accession>A0A8S1VAR1</accession>
<name>A0A8S1VAR1_PAROT</name>
<protein>
    <recommendedName>
        <fullName evidence="4">Transmembrane protein</fullName>
    </recommendedName>
</protein>
<sequence>MLLFLIYITQSLCYLIFEQNGRINNSLHIDLNITKEQKQLLDKDYLWFDFQFDFPTPISIELENTITKLDQLLQVQVDDAQYGLFICKDFQLSNQKTTMILDPLPQYQEQWYKYKVNVNSYPRILTRFQPELGFTKNSSEVIYNLNMTYETSGFYQIEINYQYGSGYLELQTCKSNGCYNQNNETKLLLNFSQIECTLISKDYYQDLCSHQLKVTTINATFYYLTFKHYSSANVQFIKPNKISQIEIVNKEASLVLDDLNSLNFIYTNQKIKAVQYSERSRKQFESNVIILAKEEQNLQDWDQNFYLQSTAHQNLTLQYLNSIQILYLNSNFRLEQEEDSYSFYCVDTIFSEFVFELFVYDYELLVQIYFSNNTLYPNEHQNQFELIESNIKSIKMNGDTKMYIGIKTKQKALEYQLHIREPTFYFLNLFQLRRFSYCKTCQMEYKFASQSKAEVQFHIYYHQMNYEQDNSLFEIQFIENGKFIKPVQTYHSQNYLRFSLQTQAEMQYIILTKSKIQQDLEITITDTKLLELQFNQDISSIDFAAEIFKIQQTNNNIFYFYFKQDLEEKIQIINKNGQSEIEKIAQNYYKVQFINNVREDAYTYFMIEGIKSQISFQVQEKTYKNIELISKSIFLSPLKYEQQLKNLTLNTQILNCTQLNCDQLNIQKILIITKIGFKNKSIEYTQGYYNLSEYHQTLNELYDPISNIQSIQLLAQIHENNFNFNFSSQVFQLQLKNEIMLQRQEPQLQNLLFAILYIIFIVFLGYIVFKMIFRKKVSIFPKNINKRRHNYEDEEESISIDDL</sequence>
<organism evidence="2 3">
    <name type="scientific">Paramecium octaurelia</name>
    <dbReference type="NCBI Taxonomy" id="43137"/>
    <lineage>
        <taxon>Eukaryota</taxon>
        <taxon>Sar</taxon>
        <taxon>Alveolata</taxon>
        <taxon>Ciliophora</taxon>
        <taxon>Intramacronucleata</taxon>
        <taxon>Oligohymenophorea</taxon>
        <taxon>Peniculida</taxon>
        <taxon>Parameciidae</taxon>
        <taxon>Paramecium</taxon>
    </lineage>
</organism>
<evidence type="ECO:0008006" key="4">
    <source>
        <dbReference type="Google" id="ProtNLM"/>
    </source>
</evidence>
<keyword evidence="1" id="KW-0472">Membrane</keyword>
<evidence type="ECO:0000313" key="2">
    <source>
        <dbReference type="EMBL" id="CAD8174638.1"/>
    </source>
</evidence>
<keyword evidence="1" id="KW-0812">Transmembrane</keyword>
<dbReference type="Proteomes" id="UP000683925">
    <property type="component" value="Unassembled WGS sequence"/>
</dbReference>
<keyword evidence="3" id="KW-1185">Reference proteome</keyword>
<dbReference type="EMBL" id="CAJJDP010000063">
    <property type="protein sequence ID" value="CAD8174638.1"/>
    <property type="molecule type" value="Genomic_DNA"/>
</dbReference>
<comment type="caution">
    <text evidence="2">The sequence shown here is derived from an EMBL/GenBank/DDBJ whole genome shotgun (WGS) entry which is preliminary data.</text>
</comment>
<dbReference type="AlphaFoldDB" id="A0A8S1VAR1"/>
<dbReference type="OrthoDB" id="294420at2759"/>